<comment type="caution">
    <text evidence="2">The sequence shown here is derived from an EMBL/GenBank/DDBJ whole genome shotgun (WGS) entry which is preliminary data.</text>
</comment>
<feature type="transmembrane region" description="Helical" evidence="1">
    <location>
        <begin position="357"/>
        <end position="373"/>
    </location>
</feature>
<feature type="transmembrane region" description="Helical" evidence="1">
    <location>
        <begin position="200"/>
        <end position="219"/>
    </location>
</feature>
<feature type="transmembrane region" description="Helical" evidence="1">
    <location>
        <begin position="269"/>
        <end position="290"/>
    </location>
</feature>
<feature type="transmembrane region" description="Helical" evidence="1">
    <location>
        <begin position="12"/>
        <end position="30"/>
    </location>
</feature>
<feature type="transmembrane region" description="Helical" evidence="1">
    <location>
        <begin position="138"/>
        <end position="157"/>
    </location>
</feature>
<keyword evidence="1" id="KW-1133">Transmembrane helix</keyword>
<name>A0A519BHZ1_ACIG2</name>
<gene>
    <name evidence="2" type="ORF">EVJ46_01140</name>
</gene>
<keyword evidence="1" id="KW-0812">Transmembrane</keyword>
<feature type="transmembrane region" description="Helical" evidence="1">
    <location>
        <begin position="64"/>
        <end position="82"/>
    </location>
</feature>
<dbReference type="AlphaFoldDB" id="A0A519BHZ1"/>
<feature type="transmembrane region" description="Helical" evidence="1">
    <location>
        <begin position="88"/>
        <end position="110"/>
    </location>
</feature>
<dbReference type="InterPro" id="IPR018650">
    <property type="entry name" value="STSV1_Orf64"/>
</dbReference>
<evidence type="ECO:0000313" key="2">
    <source>
        <dbReference type="EMBL" id="RZD16872.1"/>
    </source>
</evidence>
<keyword evidence="1" id="KW-0472">Membrane</keyword>
<feature type="transmembrane region" description="Helical" evidence="1">
    <location>
        <begin position="163"/>
        <end position="193"/>
    </location>
</feature>
<accession>A0A519BHZ1</accession>
<feature type="transmembrane region" description="Helical" evidence="1">
    <location>
        <begin position="320"/>
        <end position="337"/>
    </location>
</feature>
<proteinExistence type="predicted"/>
<evidence type="ECO:0000313" key="3">
    <source>
        <dbReference type="Proteomes" id="UP000316562"/>
    </source>
</evidence>
<organism evidence="2 3">
    <name type="scientific">Acididesulfobacter guangdongensis</name>
    <dbReference type="NCBI Taxonomy" id="2597225"/>
    <lineage>
        <taxon>Bacteria</taxon>
        <taxon>Deltaproteobacteria</taxon>
        <taxon>Candidatus Acidulodesulfobacterales</taxon>
        <taxon>Candidatus Acididesulfobacter</taxon>
    </lineage>
</organism>
<reference evidence="2 3" key="1">
    <citation type="journal article" date="2019" name="ISME J.">
        <title>Insights into ecological role of a new deltaproteobacterial order Candidatus Acidulodesulfobacterales by metagenomics and metatranscriptomics.</title>
        <authorList>
            <person name="Tan S."/>
            <person name="Liu J."/>
            <person name="Fang Y."/>
            <person name="Hedlund B.P."/>
            <person name="Lian Z.H."/>
            <person name="Huang L.Y."/>
            <person name="Li J.T."/>
            <person name="Huang L.N."/>
            <person name="Li W.J."/>
            <person name="Jiang H.C."/>
            <person name="Dong H.L."/>
            <person name="Shu W.S."/>
        </authorList>
    </citation>
    <scope>NUCLEOTIDE SEQUENCE [LARGE SCALE GENOMIC DNA]</scope>
    <source>
        <strain evidence="2">AP2</strain>
    </source>
</reference>
<dbReference type="Proteomes" id="UP000316562">
    <property type="component" value="Unassembled WGS sequence"/>
</dbReference>
<sequence>MTFFKKIEENYPPLVFAVIYTIIFSAATILRYETFHASYMDFGAEMHNIYRIAHGHFMSYGTHIFYGSGYLEPLYFFLGFLYKIIPHVSLFLILQSFLIGISAFPFYWLYKDIIGKNGAYLAPLLLLLNPQLHTGNMFDFHVSVFYVPFISFALYFAKKKQNLLLYIFFFLILITKIDSFIYATGVCIFMFLTDYRNKHAYVLAVISIIYGLSAIFIMLPHMNYDTYKALVTNGGSYMDTNRFPMISYGLKDLYEFNFSGLLKSIFLPFYNNITIYFKFVLFLFLAFLLLPLFSGRYFLIIIPALMMNLLVNYSFQSEFILQYSFYVIPFFVLASIYGIKNLKQSFLVKKLDKNSKLFNFTLLAMLIVIPYIIQNYSQLNYNVLDNIFNLKIYKLDKNIDIKSYKTALKKIPEDSVTSVSMFAYPWDFKEKKVYLFPQINKNVRYIIISTCVYRQMYHRKDKKLIKDLDGIINKGKFKIIYNSQCNFILKRINSNGNFNN</sequence>
<dbReference type="EMBL" id="SGBC01000001">
    <property type="protein sequence ID" value="RZD16872.1"/>
    <property type="molecule type" value="Genomic_DNA"/>
</dbReference>
<dbReference type="Pfam" id="PF09852">
    <property type="entry name" value="DUF2079"/>
    <property type="match status" value="1"/>
</dbReference>
<evidence type="ECO:0000256" key="1">
    <source>
        <dbReference type="SAM" id="Phobius"/>
    </source>
</evidence>
<protein>
    <submittedName>
        <fullName evidence="2">DUF2079 domain-containing protein</fullName>
    </submittedName>
</protein>